<protein>
    <submittedName>
        <fullName evidence="3">M56 family metallopeptidase</fullName>
    </submittedName>
</protein>
<sequence>MHKRHSSIMLIASLVISGTIFLQMGVYFIAKLAGWNVQYNLVVTCHSWMKIIGLSSLDYILDVLVIYTLILILWKIGSQFYHAIRMKKRFKQYKENMLTIDMNRTYCKGKDVFIVISHPTPIAITMGFIQPKIILSTGLMKLLTEDELTAVISHEMYHKEHRDPLKIFLMALCSSTMWYIPILDWCNQNYKIVKELLADEYAIEKQQTSVNLGSALLKMLKVSKPDKMPFTYASFADTSVNYRIGHIIDPLREIHWNLPVKMLLISLTIFSCICALFIYALA</sequence>
<reference evidence="3 4" key="1">
    <citation type="submission" date="2020-12" db="EMBL/GenBank/DDBJ databases">
        <title>YIM B01967 draft genome.</title>
        <authorList>
            <person name="Yan X."/>
        </authorList>
    </citation>
    <scope>NUCLEOTIDE SEQUENCE [LARGE SCALE GENOMIC DNA]</scope>
    <source>
        <strain evidence="3 4">YIM B01967</strain>
    </source>
</reference>
<proteinExistence type="predicted"/>
<feature type="transmembrane region" description="Helical" evidence="1">
    <location>
        <begin position="64"/>
        <end position="84"/>
    </location>
</feature>
<dbReference type="Pfam" id="PF05569">
    <property type="entry name" value="Peptidase_M56"/>
    <property type="match status" value="1"/>
</dbReference>
<feature type="transmembrane region" description="Helical" evidence="1">
    <location>
        <begin position="262"/>
        <end position="281"/>
    </location>
</feature>
<keyword evidence="1" id="KW-0812">Transmembrane</keyword>
<evidence type="ECO:0000313" key="4">
    <source>
        <dbReference type="Proteomes" id="UP000618943"/>
    </source>
</evidence>
<dbReference type="Proteomes" id="UP000618943">
    <property type="component" value="Unassembled WGS sequence"/>
</dbReference>
<gene>
    <name evidence="3" type="ORF">JFL43_13680</name>
</gene>
<organism evidence="3 4">
    <name type="scientific">Viridibacillus soli</name>
    <dbReference type="NCBI Taxonomy" id="2798301"/>
    <lineage>
        <taxon>Bacteria</taxon>
        <taxon>Bacillati</taxon>
        <taxon>Bacillota</taxon>
        <taxon>Bacilli</taxon>
        <taxon>Bacillales</taxon>
        <taxon>Caryophanaceae</taxon>
        <taxon>Viridibacillus</taxon>
    </lineage>
</organism>
<dbReference type="RefSeq" id="WP_100795115.1">
    <property type="nucleotide sequence ID" value="NZ_JAEOAH010000021.1"/>
</dbReference>
<evidence type="ECO:0000259" key="2">
    <source>
        <dbReference type="Pfam" id="PF05569"/>
    </source>
</evidence>
<dbReference type="EMBL" id="JAEOAH010000021">
    <property type="protein sequence ID" value="MBK3495890.1"/>
    <property type="molecule type" value="Genomic_DNA"/>
</dbReference>
<dbReference type="InterPro" id="IPR008756">
    <property type="entry name" value="Peptidase_M56"/>
</dbReference>
<keyword evidence="1" id="KW-1133">Transmembrane helix</keyword>
<feature type="domain" description="Peptidase M56" evidence="2">
    <location>
        <begin position="57"/>
        <end position="243"/>
    </location>
</feature>
<name>A0ABS1H8Z4_9BACL</name>
<keyword evidence="4" id="KW-1185">Reference proteome</keyword>
<dbReference type="PANTHER" id="PTHR34978">
    <property type="entry name" value="POSSIBLE SENSOR-TRANSDUCER PROTEIN BLAR"/>
    <property type="match status" value="1"/>
</dbReference>
<comment type="caution">
    <text evidence="3">The sequence shown here is derived from an EMBL/GenBank/DDBJ whole genome shotgun (WGS) entry which is preliminary data.</text>
</comment>
<evidence type="ECO:0000313" key="3">
    <source>
        <dbReference type="EMBL" id="MBK3495890.1"/>
    </source>
</evidence>
<dbReference type="Gene3D" id="3.30.2010.10">
    <property type="entry name" value="Metalloproteases ('zincins'), catalytic domain"/>
    <property type="match status" value="1"/>
</dbReference>
<feature type="transmembrane region" description="Helical" evidence="1">
    <location>
        <begin position="7"/>
        <end position="30"/>
    </location>
</feature>
<dbReference type="PANTHER" id="PTHR34978:SF3">
    <property type="entry name" value="SLR0241 PROTEIN"/>
    <property type="match status" value="1"/>
</dbReference>
<dbReference type="InterPro" id="IPR052173">
    <property type="entry name" value="Beta-lactam_resp_regulator"/>
</dbReference>
<accession>A0ABS1H8Z4</accession>
<keyword evidence="1" id="KW-0472">Membrane</keyword>
<dbReference type="CDD" id="cd07326">
    <property type="entry name" value="M56_BlaR1_MecR1_like"/>
    <property type="match status" value="1"/>
</dbReference>
<evidence type="ECO:0000256" key="1">
    <source>
        <dbReference type="SAM" id="Phobius"/>
    </source>
</evidence>